<dbReference type="Pfam" id="PF08264">
    <property type="entry name" value="Anticodon_1"/>
    <property type="match status" value="1"/>
</dbReference>
<gene>
    <name evidence="12" type="ORF">HX833_05120</name>
</gene>
<dbReference type="PRINTS" id="PR00984">
    <property type="entry name" value="TRNASYNTHILE"/>
</dbReference>
<evidence type="ECO:0000256" key="3">
    <source>
        <dbReference type="ARBA" id="ARBA00022741"/>
    </source>
</evidence>
<dbReference type="Proteomes" id="UP000526196">
    <property type="component" value="Unassembled WGS sequence"/>
</dbReference>
<keyword evidence="4 9" id="KW-0067">ATP-binding</keyword>
<dbReference type="EMBL" id="JACASX010000008">
    <property type="protein sequence ID" value="NWK05456.1"/>
    <property type="molecule type" value="Genomic_DNA"/>
</dbReference>
<dbReference type="NCBIfam" id="TIGR00392">
    <property type="entry name" value="ileS"/>
    <property type="match status" value="1"/>
</dbReference>
<accession>A0A7K4NQY5</accession>
<dbReference type="GO" id="GO:0006428">
    <property type="term" value="P:isoleucyl-tRNA aminoacylation"/>
    <property type="evidence" value="ECO:0007669"/>
    <property type="project" value="UniProtKB-UniRule"/>
</dbReference>
<dbReference type="Gene3D" id="1.10.730.10">
    <property type="entry name" value="Isoleucyl-tRNA Synthetase, Domain 1"/>
    <property type="match status" value="1"/>
</dbReference>
<evidence type="ECO:0000256" key="1">
    <source>
        <dbReference type="ARBA" id="ARBA00013165"/>
    </source>
</evidence>
<evidence type="ECO:0000256" key="6">
    <source>
        <dbReference type="ARBA" id="ARBA00023146"/>
    </source>
</evidence>
<comment type="similarity">
    <text evidence="9">Belongs to the class-I aminoacyl-tRNA synthetase family.</text>
</comment>
<dbReference type="GO" id="GO:0002161">
    <property type="term" value="F:aminoacyl-tRNA deacylase activity"/>
    <property type="evidence" value="ECO:0007669"/>
    <property type="project" value="InterPro"/>
</dbReference>
<evidence type="ECO:0000313" key="12">
    <source>
        <dbReference type="EMBL" id="NWK05456.1"/>
    </source>
</evidence>
<evidence type="ECO:0000256" key="2">
    <source>
        <dbReference type="ARBA" id="ARBA00022598"/>
    </source>
</evidence>
<proteinExistence type="inferred from homology"/>
<comment type="catalytic activity">
    <reaction evidence="7">
        <text>tRNA(Ile) + L-isoleucine + ATP = L-isoleucyl-tRNA(Ile) + AMP + diphosphate</text>
        <dbReference type="Rhea" id="RHEA:11060"/>
        <dbReference type="Rhea" id="RHEA-COMP:9666"/>
        <dbReference type="Rhea" id="RHEA-COMP:9695"/>
        <dbReference type="ChEBI" id="CHEBI:30616"/>
        <dbReference type="ChEBI" id="CHEBI:33019"/>
        <dbReference type="ChEBI" id="CHEBI:58045"/>
        <dbReference type="ChEBI" id="CHEBI:78442"/>
        <dbReference type="ChEBI" id="CHEBI:78528"/>
        <dbReference type="ChEBI" id="CHEBI:456215"/>
        <dbReference type="EC" id="6.1.1.5"/>
    </reaction>
</comment>
<feature type="domain" description="Methionyl/Valyl/Leucyl/Isoleucyl-tRNA synthetase anticodon-binding" evidence="11">
    <location>
        <begin position="690"/>
        <end position="839"/>
    </location>
</feature>
<evidence type="ECO:0000256" key="9">
    <source>
        <dbReference type="RuleBase" id="RU363035"/>
    </source>
</evidence>
<evidence type="ECO:0000256" key="5">
    <source>
        <dbReference type="ARBA" id="ARBA00022917"/>
    </source>
</evidence>
<dbReference type="SUPFAM" id="SSF50677">
    <property type="entry name" value="ValRS/IleRS/LeuRS editing domain"/>
    <property type="match status" value="1"/>
</dbReference>
<protein>
    <recommendedName>
        <fullName evidence="1 8">Isoleucine--tRNA ligase</fullName>
        <ecNumber evidence="1 8">6.1.1.5</ecNumber>
    </recommendedName>
</protein>
<dbReference type="InterPro" id="IPR014729">
    <property type="entry name" value="Rossmann-like_a/b/a_fold"/>
</dbReference>
<dbReference type="InterPro" id="IPR001412">
    <property type="entry name" value="aa-tRNA-synth_I_CS"/>
</dbReference>
<keyword evidence="5 9" id="KW-0648">Protein biosynthesis</keyword>
<dbReference type="Gene3D" id="3.40.50.620">
    <property type="entry name" value="HUPs"/>
    <property type="match status" value="2"/>
</dbReference>
<keyword evidence="6 9" id="KW-0030">Aminoacyl-tRNA synthetase</keyword>
<evidence type="ECO:0000256" key="8">
    <source>
        <dbReference type="NCBIfam" id="TIGR00392"/>
    </source>
</evidence>
<dbReference type="Pfam" id="PF19302">
    <property type="entry name" value="DUF5915"/>
    <property type="match status" value="1"/>
</dbReference>
<dbReference type="PROSITE" id="PS00178">
    <property type="entry name" value="AA_TRNA_LIGASE_I"/>
    <property type="match status" value="1"/>
</dbReference>
<comment type="caution">
    <text evidence="12">The sequence shown here is derived from an EMBL/GenBank/DDBJ whole genome shotgun (WGS) entry which is preliminary data.</text>
</comment>
<dbReference type="GO" id="GO:0004822">
    <property type="term" value="F:isoleucine-tRNA ligase activity"/>
    <property type="evidence" value="ECO:0007669"/>
    <property type="project" value="UniProtKB-UniRule"/>
</dbReference>
<dbReference type="Pfam" id="PF00133">
    <property type="entry name" value="tRNA-synt_1"/>
    <property type="match status" value="1"/>
</dbReference>
<dbReference type="InterPro" id="IPR002301">
    <property type="entry name" value="Ile-tRNA-ligase"/>
</dbReference>
<dbReference type="PANTHER" id="PTHR42780:SF1">
    <property type="entry name" value="ISOLEUCINE--TRNA LIGASE, CYTOPLASMIC"/>
    <property type="match status" value="1"/>
</dbReference>
<dbReference type="InterPro" id="IPR013155">
    <property type="entry name" value="M/V/L/I-tRNA-synth_anticd-bd"/>
</dbReference>
<dbReference type="GO" id="GO:0005737">
    <property type="term" value="C:cytoplasm"/>
    <property type="evidence" value="ECO:0007669"/>
    <property type="project" value="UniProtKB-UniRule"/>
</dbReference>
<dbReference type="InterPro" id="IPR009008">
    <property type="entry name" value="Val/Leu/Ile-tRNA-synth_edit"/>
</dbReference>
<dbReference type="PANTHER" id="PTHR42780">
    <property type="entry name" value="SOLEUCYL-TRNA SYNTHETASE"/>
    <property type="match status" value="1"/>
</dbReference>
<dbReference type="InterPro" id="IPR002300">
    <property type="entry name" value="aa-tRNA-synth_Ia"/>
</dbReference>
<dbReference type="GO" id="GO:0005524">
    <property type="term" value="F:ATP binding"/>
    <property type="evidence" value="ECO:0007669"/>
    <property type="project" value="UniProtKB-KW"/>
</dbReference>
<evidence type="ECO:0000259" key="11">
    <source>
        <dbReference type="Pfam" id="PF08264"/>
    </source>
</evidence>
<organism evidence="12 13">
    <name type="scientific">Marine Group I thaumarchaeote</name>
    <dbReference type="NCBI Taxonomy" id="2511932"/>
    <lineage>
        <taxon>Archaea</taxon>
        <taxon>Nitrososphaerota</taxon>
        <taxon>Marine Group I</taxon>
    </lineage>
</organism>
<dbReference type="InterPro" id="IPR023586">
    <property type="entry name" value="Ile-tRNA-ligase_type2"/>
</dbReference>
<dbReference type="SUPFAM" id="SSF52374">
    <property type="entry name" value="Nucleotidylyl transferase"/>
    <property type="match status" value="1"/>
</dbReference>
<evidence type="ECO:0000256" key="4">
    <source>
        <dbReference type="ARBA" id="ARBA00022840"/>
    </source>
</evidence>
<evidence type="ECO:0000313" key="13">
    <source>
        <dbReference type="Proteomes" id="UP000526196"/>
    </source>
</evidence>
<keyword evidence="3 9" id="KW-0547">Nucleotide-binding</keyword>
<evidence type="ECO:0000259" key="10">
    <source>
        <dbReference type="Pfam" id="PF00133"/>
    </source>
</evidence>
<dbReference type="SUPFAM" id="SSF47323">
    <property type="entry name" value="Anticodon-binding domain of a subclass of class I aminoacyl-tRNA synthetases"/>
    <property type="match status" value="1"/>
</dbReference>
<evidence type="ECO:0000256" key="7">
    <source>
        <dbReference type="ARBA" id="ARBA00048359"/>
    </source>
</evidence>
<dbReference type="AlphaFoldDB" id="A0A7K4NQY5"/>
<dbReference type="EC" id="6.1.1.5" evidence="1 8"/>
<name>A0A7K4NQY5_9ARCH</name>
<keyword evidence="2 9" id="KW-0436">Ligase</keyword>
<sequence length="1066" mass="123727">MELTNEFNLKKIERSTKDYLSKLDLQKMIDDSSDKRDKIMFIEGPPTLNGEPHAGHLRGRVFKDLWYRFNTLNSKNVIFNAGWDTQGLPVELQAEKELGITNGKSGITTQQQIENLVTQCKKIVSKFHQKWIDVDKKLGMSLNQENAYWTYKDEYIEREWQLLKRAHENDILTEGYRVVAYCPSCQTSLSHSEVNQGYEMVQDPSLYYKVKLQDEDVYLIVWTTMPFTLVTDAMVGFNPDEEYVYVSANNETWIVGKIRLEEFMKEAKVEDYKVLKTVNGSEFEGKKYTHPLLGDISGLEKMSKLENYHIAVAEKFVDVNAGTGIVHLSPANGEDDYNIAMKRKVEIFSPIDDEVKFTEDAGKYAGMFVRDADEKIVQDIKDKNALVRISKIKHKYPLCWRSQHKLVWLARREYFYMLDRLDNKAIDAAQKVEYFFDQPKNRFLEIIKEKHPWCISRERFWGCPIPIWKCTECENIERLFSRKEIIDVADDLPDGPDFELHRPWIDKISIKCKKCNAKMQREEFVLDTWHNSGAAPFASLSDDEYKKTIPAPFFTEGIDQTRGWAYTLLIENVIFNNKDISPYNSFLFQGHVLDEKGNKMSKSTGNVLDAADLLDKYPVDLVRFYFMWKSSPIETLNFSTKELMSRPYQILSTLFHIHLYFKQNSEYDKFNINESTVGWAKDNDMLTSTDIWLLSKLQKTIELSTESNNECKFHESASAIEDFLINSLSQIYIPITKPELWNDDENKKDRRHVIYAIIAESLKTLDILIHPFSPFTSEYLYTTTFGDKESILLETWPKSTPTLVNESVEESFDIMNEIVSVCAAARMKGKLKRRWPLKHAIICVEKGQQKKIELLSELLQSQLNVEDYKIIELENHEGISEMLEMKKSAVPVIPKIELNRKTIGPKAKQNLSKLLEIFSEIKPDEIIQGLEKDSSFTFDVNGTKISLDTDDFIIEFDVQEGFTFSRRNNLIGIISTERNEELMAKGLIKDLARRLQALRKERGYNPTDVLNTASVLDLDEESLSMIKNKTEELSFLVRVKQVNFTQTCKKYKDDDIDGQKIRISVE</sequence>
<dbReference type="InterPro" id="IPR009080">
    <property type="entry name" value="tRNAsynth_Ia_anticodon-bd"/>
</dbReference>
<reference evidence="12 13" key="1">
    <citation type="journal article" date="2019" name="Environ. Microbiol.">
        <title>Genomics insights into ecotype formation of ammonia-oxidizing archaea in the deep ocean.</title>
        <authorList>
            <person name="Wang Y."/>
            <person name="Huang J.M."/>
            <person name="Cui G.J."/>
            <person name="Nunoura T."/>
            <person name="Takaki Y."/>
            <person name="Li W.L."/>
            <person name="Li J."/>
            <person name="Gao Z.M."/>
            <person name="Takai K."/>
            <person name="Zhang A.Q."/>
            <person name="Stepanauskas R."/>
        </authorList>
    </citation>
    <scope>NUCLEOTIDE SEQUENCE [LARGE SCALE GENOMIC DNA]</scope>
    <source>
        <strain evidence="12 13">F20</strain>
    </source>
</reference>
<feature type="domain" description="Aminoacyl-tRNA synthetase class Ia" evidence="10">
    <location>
        <begin position="30"/>
        <end position="638"/>
    </location>
</feature>